<comment type="subcellular location">
    <subcellularLocation>
        <location evidence="1">Membrane</location>
        <topology evidence="1">Peripheral membrane protein</topology>
    </subcellularLocation>
</comment>
<evidence type="ECO:0000256" key="3">
    <source>
        <dbReference type="ARBA" id="ARBA00011581"/>
    </source>
</evidence>
<keyword evidence="10" id="KW-0636">Prenylation</keyword>
<keyword evidence="5" id="KW-0488">Methylation</keyword>
<dbReference type="OrthoDB" id="19232at2759"/>
<dbReference type="InterPro" id="IPR036284">
    <property type="entry name" value="GGL_sf"/>
</dbReference>
<dbReference type="AlphaFoldDB" id="A0A1Y2BG97"/>
<protein>
    <recommendedName>
        <fullName evidence="4">Guanine nucleotide-binding protein subunit gamma</fullName>
    </recommendedName>
</protein>
<evidence type="ECO:0000256" key="9">
    <source>
        <dbReference type="ARBA" id="ARBA00023288"/>
    </source>
</evidence>
<dbReference type="GO" id="GO:0000750">
    <property type="term" value="P:pheromone-dependent signal transduction involved in conjugation with cellular fusion"/>
    <property type="evidence" value="ECO:0007669"/>
    <property type="project" value="InterPro"/>
</dbReference>
<dbReference type="Gene3D" id="4.10.260.10">
    <property type="entry name" value="Transducin (heterotrimeric G protein), gamma chain"/>
    <property type="match status" value="1"/>
</dbReference>
<keyword evidence="13" id="KW-1185">Reference proteome</keyword>
<dbReference type="GO" id="GO:0007186">
    <property type="term" value="P:G protein-coupled receptor signaling pathway"/>
    <property type="evidence" value="ECO:0007669"/>
    <property type="project" value="InterPro"/>
</dbReference>
<dbReference type="InterPro" id="IPR041848">
    <property type="entry name" value="Ste18_fungal"/>
</dbReference>
<comment type="caution">
    <text evidence="12">The sequence shown here is derived from an EMBL/GenBank/DDBJ whole genome shotgun (WGS) entry which is preliminary data.</text>
</comment>
<keyword evidence="9" id="KW-0449">Lipoprotein</keyword>
<keyword evidence="6" id="KW-0472">Membrane</keyword>
<evidence type="ECO:0000313" key="12">
    <source>
        <dbReference type="EMBL" id="ORY33105.1"/>
    </source>
</evidence>
<evidence type="ECO:0000259" key="11">
    <source>
        <dbReference type="SMART" id="SM01224"/>
    </source>
</evidence>
<dbReference type="InterPro" id="IPR015898">
    <property type="entry name" value="G-protein_gamma-like_dom"/>
</dbReference>
<dbReference type="InParanoid" id="A0A1Y2BG97"/>
<dbReference type="SUPFAM" id="SSF48670">
    <property type="entry name" value="Transducin (heterotrimeric G protein), gamma chain"/>
    <property type="match status" value="1"/>
</dbReference>
<dbReference type="PANTHER" id="PTHR28189:SF1">
    <property type="entry name" value="GUANINE NUCLEOTIDE-BINDING PROTEIN SUBUNIT GAMMA"/>
    <property type="match status" value="1"/>
</dbReference>
<accession>A0A1Y2BG97</accession>
<evidence type="ECO:0000256" key="8">
    <source>
        <dbReference type="ARBA" id="ARBA00023224"/>
    </source>
</evidence>
<evidence type="ECO:0000313" key="13">
    <source>
        <dbReference type="Proteomes" id="UP000193986"/>
    </source>
</evidence>
<dbReference type="GO" id="GO:0005834">
    <property type="term" value="C:heterotrimeric G-protein complex"/>
    <property type="evidence" value="ECO:0007669"/>
    <property type="project" value="TreeGrafter"/>
</dbReference>
<feature type="domain" description="G protein gamma" evidence="11">
    <location>
        <begin position="12"/>
        <end position="81"/>
    </location>
</feature>
<dbReference type="Pfam" id="PF00631">
    <property type="entry name" value="G-gamma"/>
    <property type="match status" value="1"/>
</dbReference>
<dbReference type="SMART" id="SM01224">
    <property type="entry name" value="G_gamma"/>
    <property type="match status" value="1"/>
</dbReference>
<dbReference type="PANTHER" id="PTHR28189">
    <property type="entry name" value="GUANINE NUCLEOTIDE-BINDING PROTEIN SUBUNIT GAMMA"/>
    <property type="match status" value="1"/>
</dbReference>
<comment type="similarity">
    <text evidence="2">Belongs to the G protein gamma family.</text>
</comment>
<dbReference type="STRING" id="71784.A0A1Y2BG97"/>
<keyword evidence="8" id="KW-0807">Transducer</keyword>
<evidence type="ECO:0000256" key="6">
    <source>
        <dbReference type="ARBA" id="ARBA00023136"/>
    </source>
</evidence>
<evidence type="ECO:0000256" key="7">
    <source>
        <dbReference type="ARBA" id="ARBA00023139"/>
    </source>
</evidence>
<keyword evidence="7" id="KW-0564">Palmitate</keyword>
<dbReference type="FunFam" id="4.10.260.10:FF:000003">
    <property type="entry name" value="G-protein complex gamma subunit Ste18/GpgA"/>
    <property type="match status" value="1"/>
</dbReference>
<evidence type="ECO:0000256" key="5">
    <source>
        <dbReference type="ARBA" id="ARBA00022481"/>
    </source>
</evidence>
<name>A0A1Y2BG97_9TREE</name>
<evidence type="ECO:0000256" key="1">
    <source>
        <dbReference type="ARBA" id="ARBA00004170"/>
    </source>
</evidence>
<evidence type="ECO:0000256" key="4">
    <source>
        <dbReference type="ARBA" id="ARBA00016111"/>
    </source>
</evidence>
<comment type="subunit">
    <text evidence="3">G proteins are composed of 3 units, alpha, beta and gamma.</text>
</comment>
<evidence type="ECO:0000256" key="2">
    <source>
        <dbReference type="ARBA" id="ARBA00007431"/>
    </source>
</evidence>
<proteinExistence type="inferred from homology"/>
<evidence type="ECO:0000256" key="10">
    <source>
        <dbReference type="ARBA" id="ARBA00023289"/>
    </source>
</evidence>
<dbReference type="Proteomes" id="UP000193986">
    <property type="component" value="Unassembled WGS sequence"/>
</dbReference>
<sequence length="81" mass="9268">MIPSRPHKQSMAELKLRRLTEHNQRLREDLARPRVRVSEASNNLIKYSTSTKDPMLPHLWGAPGKGEDPYSPVEKGCCIIM</sequence>
<dbReference type="EMBL" id="MCFC01000007">
    <property type="protein sequence ID" value="ORY33105.1"/>
    <property type="molecule type" value="Genomic_DNA"/>
</dbReference>
<organism evidence="12 13">
    <name type="scientific">Naematelia encephala</name>
    <dbReference type="NCBI Taxonomy" id="71784"/>
    <lineage>
        <taxon>Eukaryota</taxon>
        <taxon>Fungi</taxon>
        <taxon>Dikarya</taxon>
        <taxon>Basidiomycota</taxon>
        <taxon>Agaricomycotina</taxon>
        <taxon>Tremellomycetes</taxon>
        <taxon>Tremellales</taxon>
        <taxon>Naemateliaceae</taxon>
        <taxon>Naematelia</taxon>
    </lineage>
</organism>
<gene>
    <name evidence="12" type="ORF">BCR39DRAFT_521269</name>
</gene>
<reference evidence="12 13" key="1">
    <citation type="submission" date="2016-07" db="EMBL/GenBank/DDBJ databases">
        <title>Pervasive Adenine N6-methylation of Active Genes in Fungi.</title>
        <authorList>
            <consortium name="DOE Joint Genome Institute"/>
            <person name="Mondo S.J."/>
            <person name="Dannebaum R.O."/>
            <person name="Kuo R.C."/>
            <person name="Labutti K."/>
            <person name="Haridas S."/>
            <person name="Kuo A."/>
            <person name="Salamov A."/>
            <person name="Ahrendt S.R."/>
            <person name="Lipzen A."/>
            <person name="Sullivan W."/>
            <person name="Andreopoulos W.B."/>
            <person name="Clum A."/>
            <person name="Lindquist E."/>
            <person name="Daum C."/>
            <person name="Ramamoorthy G.K."/>
            <person name="Gryganskyi A."/>
            <person name="Culley D."/>
            <person name="Magnuson J.K."/>
            <person name="James T.Y."/>
            <person name="O'Malley M.A."/>
            <person name="Stajich J.E."/>
            <person name="Spatafora J.W."/>
            <person name="Visel A."/>
            <person name="Grigoriev I.V."/>
        </authorList>
    </citation>
    <scope>NUCLEOTIDE SEQUENCE [LARGE SCALE GENOMIC DNA]</scope>
    <source>
        <strain evidence="12 13">68-887.2</strain>
    </source>
</reference>
<dbReference type="GO" id="GO:0031681">
    <property type="term" value="F:G-protein beta-subunit binding"/>
    <property type="evidence" value="ECO:0007669"/>
    <property type="project" value="InterPro"/>
</dbReference>